<reference evidence="2" key="1">
    <citation type="submission" date="2019-08" db="EMBL/GenBank/DDBJ databases">
        <authorList>
            <person name="Kucharzyk K."/>
            <person name="Murdoch R.W."/>
            <person name="Higgins S."/>
            <person name="Loffler F."/>
        </authorList>
    </citation>
    <scope>NUCLEOTIDE SEQUENCE</scope>
</reference>
<keyword evidence="1" id="KW-0472">Membrane</keyword>
<keyword evidence="1" id="KW-1133">Transmembrane helix</keyword>
<feature type="transmembrane region" description="Helical" evidence="1">
    <location>
        <begin position="59"/>
        <end position="80"/>
    </location>
</feature>
<gene>
    <name evidence="2" type="ORF">SDC9_138280</name>
</gene>
<accession>A0A645DNV9</accession>
<keyword evidence="1" id="KW-0812">Transmembrane</keyword>
<dbReference type="AlphaFoldDB" id="A0A645DNV9"/>
<feature type="transmembrane region" description="Helical" evidence="1">
    <location>
        <begin position="87"/>
        <end position="110"/>
    </location>
</feature>
<feature type="transmembrane region" description="Helical" evidence="1">
    <location>
        <begin position="116"/>
        <end position="138"/>
    </location>
</feature>
<evidence type="ECO:0000313" key="2">
    <source>
        <dbReference type="EMBL" id="MPM91154.1"/>
    </source>
</evidence>
<evidence type="ECO:0000256" key="1">
    <source>
        <dbReference type="SAM" id="Phobius"/>
    </source>
</evidence>
<organism evidence="2">
    <name type="scientific">bioreactor metagenome</name>
    <dbReference type="NCBI Taxonomy" id="1076179"/>
    <lineage>
        <taxon>unclassified sequences</taxon>
        <taxon>metagenomes</taxon>
        <taxon>ecological metagenomes</taxon>
    </lineage>
</organism>
<sequence>MGTGVRKGVSAEQILRAMQKDPRAMRGKAQVTYYAFAMGGVRLVSMVLTAAAWQSRLGAGAWVSSALGLFVTVILGILLVQRGSKGIVYLCFFGGVLGLLIDSFSAFTGAQAHRAISASIIINLILDAAQVAGSVYLLKSKPAKRFFRGMQAVALVDRNYRM</sequence>
<feature type="transmembrane region" description="Helical" evidence="1">
    <location>
        <begin position="33"/>
        <end position="53"/>
    </location>
</feature>
<name>A0A645DNV9_9ZZZZ</name>
<proteinExistence type="predicted"/>
<comment type="caution">
    <text evidence="2">The sequence shown here is derived from an EMBL/GenBank/DDBJ whole genome shotgun (WGS) entry which is preliminary data.</text>
</comment>
<dbReference type="EMBL" id="VSSQ01038263">
    <property type="protein sequence ID" value="MPM91154.1"/>
    <property type="molecule type" value="Genomic_DNA"/>
</dbReference>
<protein>
    <submittedName>
        <fullName evidence="2">Uncharacterized protein</fullName>
    </submittedName>
</protein>